<dbReference type="GO" id="GO:0003677">
    <property type="term" value="F:DNA binding"/>
    <property type="evidence" value="ECO:0007669"/>
    <property type="project" value="UniProtKB-KW"/>
</dbReference>
<dbReference type="GO" id="GO:0043597">
    <property type="term" value="C:cytoplasmic replication fork"/>
    <property type="evidence" value="ECO:0007669"/>
    <property type="project" value="TreeGrafter"/>
</dbReference>
<dbReference type="PRINTS" id="PR00417">
    <property type="entry name" value="PRTPISMRASEI"/>
</dbReference>
<feature type="domain" description="Toprim" evidence="9">
    <location>
        <begin position="1"/>
        <end position="134"/>
    </location>
</feature>
<evidence type="ECO:0000256" key="6">
    <source>
        <dbReference type="ARBA" id="ARBA00023125"/>
    </source>
</evidence>
<comment type="cofactor">
    <cofactor evidence="8">
        <name>Mg(2+)</name>
        <dbReference type="ChEBI" id="CHEBI:18420"/>
    </cofactor>
    <text evidence="8">Binds two Mg(2+) per subunit.</text>
</comment>
<dbReference type="Gene3D" id="3.40.50.140">
    <property type="match status" value="1"/>
</dbReference>
<feature type="site" description="Interaction with DNA" evidence="8">
    <location>
        <position position="170"/>
    </location>
</feature>
<keyword evidence="7 8" id="KW-0413">Isomerase</keyword>
<dbReference type="FunFam" id="1.10.290.10:FF:000004">
    <property type="entry name" value="DNA topoisomerase 3"/>
    <property type="match status" value="1"/>
</dbReference>
<dbReference type="EMBL" id="MDLC01000027">
    <property type="protein sequence ID" value="ODS23506.1"/>
    <property type="molecule type" value="Genomic_DNA"/>
</dbReference>
<keyword evidence="5 8" id="KW-0799">Topoisomerase</keyword>
<dbReference type="PROSITE" id="PS50880">
    <property type="entry name" value="TOPRIM"/>
    <property type="match status" value="1"/>
</dbReference>
<dbReference type="GO" id="GO:0000287">
    <property type="term" value="F:magnesium ion binding"/>
    <property type="evidence" value="ECO:0007669"/>
    <property type="project" value="UniProtKB-UniRule"/>
</dbReference>
<dbReference type="SUPFAM" id="SSF56712">
    <property type="entry name" value="Prokaryotic type I DNA topoisomerase"/>
    <property type="match status" value="1"/>
</dbReference>
<dbReference type="Pfam" id="PF01131">
    <property type="entry name" value="Topoisom_bac"/>
    <property type="match status" value="1"/>
</dbReference>
<dbReference type="InterPro" id="IPR034144">
    <property type="entry name" value="TOPRIM_TopoIII"/>
</dbReference>
<reference evidence="11 12" key="1">
    <citation type="journal article" date="2016" name="Appl. Environ. Microbiol.">
        <title>Lack of Overt Genome Reduction in the Bryostatin-Producing Bryozoan Symbiont "Candidatus Endobugula sertula".</title>
        <authorList>
            <person name="Miller I.J."/>
            <person name="Vanee N."/>
            <person name="Fong S.S."/>
            <person name="Lim-Fong G.E."/>
            <person name="Kwan J.C."/>
        </authorList>
    </citation>
    <scope>NUCLEOTIDE SEQUENCE [LARGE SCALE GENOMIC DNA]</scope>
    <source>
        <strain evidence="11">AB1-4</strain>
    </source>
</reference>
<dbReference type="InterPro" id="IPR013826">
    <property type="entry name" value="Topo_IA_cen_sub3"/>
</dbReference>
<dbReference type="PROSITE" id="PS00396">
    <property type="entry name" value="TOPO_IA_1"/>
    <property type="match status" value="1"/>
</dbReference>
<dbReference type="PROSITE" id="PS52039">
    <property type="entry name" value="TOPO_IA_2"/>
    <property type="match status" value="1"/>
</dbReference>
<dbReference type="EC" id="5.6.2.1" evidence="8"/>
<feature type="binding site" evidence="8">
    <location>
        <position position="7"/>
    </location>
    <ligand>
        <name>Mg(2+)</name>
        <dbReference type="ChEBI" id="CHEBI:18420"/>
        <label>1</label>
        <note>catalytic</note>
    </ligand>
</feature>
<evidence type="ECO:0000256" key="4">
    <source>
        <dbReference type="ARBA" id="ARBA00022842"/>
    </source>
</evidence>
<comment type="function">
    <text evidence="8">Releases the supercoiling and torsional tension of DNA, which is introduced during the DNA replication and transcription, by transiently cleaving and rejoining one strand of the DNA duplex. Introduces a single-strand break via transesterification at a target site in duplex DNA. The scissile phosphodiester is attacked by the catalytic tyrosine of the enzyme, resulting in the formation of a DNA-(5'-phosphotyrosyl)-enzyme intermediate and the expulsion of a 3'-OH DNA strand. The free DNA strand then undergoes passage around the unbroken strand, thus removing DNA supercoils. Finally, in the religation step, the DNA 3'-OH attacks the covalent intermediate to expel the active-site tyrosine and restore the DNA phosphodiester backbone.</text>
</comment>
<feature type="domain" description="Topo IA-type catalytic" evidence="10">
    <location>
        <begin position="155"/>
        <end position="616"/>
    </location>
</feature>
<comment type="similarity">
    <text evidence="2 8">Belongs to the type IA topoisomerase family.</text>
</comment>
<dbReference type="PANTHER" id="PTHR11390">
    <property type="entry name" value="PROKARYOTIC DNA TOPOISOMERASE"/>
    <property type="match status" value="1"/>
</dbReference>
<dbReference type="InterPro" id="IPR013824">
    <property type="entry name" value="Topo_IA_cen_sub1"/>
</dbReference>
<dbReference type="NCBIfam" id="NF005829">
    <property type="entry name" value="PRK07726.1"/>
    <property type="match status" value="1"/>
</dbReference>
<evidence type="ECO:0000256" key="3">
    <source>
        <dbReference type="ARBA" id="ARBA00022723"/>
    </source>
</evidence>
<feature type="site" description="Interaction with DNA" evidence="8">
    <location>
        <position position="61"/>
    </location>
</feature>
<evidence type="ECO:0000256" key="2">
    <source>
        <dbReference type="ARBA" id="ARBA00009446"/>
    </source>
</evidence>
<protein>
    <recommendedName>
        <fullName evidence="8">DNA topoisomerase 3</fullName>
        <ecNumber evidence="8">5.6.2.1</ecNumber>
    </recommendedName>
    <alternativeName>
        <fullName evidence="8">DNA topoisomerase III</fullName>
    </alternativeName>
</protein>
<dbReference type="NCBIfam" id="TIGR01056">
    <property type="entry name" value="topB"/>
    <property type="match status" value="1"/>
</dbReference>
<dbReference type="GO" id="GO:0006310">
    <property type="term" value="P:DNA recombination"/>
    <property type="evidence" value="ECO:0007669"/>
    <property type="project" value="TreeGrafter"/>
</dbReference>
<dbReference type="CDD" id="cd03362">
    <property type="entry name" value="TOPRIM_TopoIA_TopoIII"/>
    <property type="match status" value="1"/>
</dbReference>
<evidence type="ECO:0000313" key="12">
    <source>
        <dbReference type="Proteomes" id="UP000242502"/>
    </source>
</evidence>
<dbReference type="SMART" id="SM00493">
    <property type="entry name" value="TOPRIM"/>
    <property type="match status" value="1"/>
</dbReference>
<evidence type="ECO:0000256" key="7">
    <source>
        <dbReference type="ARBA" id="ARBA00023235"/>
    </source>
</evidence>
<feature type="active site" description="O-(5'-phospho-DNA)-tyrosine intermediate" evidence="8">
    <location>
        <position position="328"/>
    </location>
</feature>
<dbReference type="InterPro" id="IPR023406">
    <property type="entry name" value="Topo_IA_AS"/>
</dbReference>
<keyword evidence="3 8" id="KW-0479">Metal-binding</keyword>
<feature type="site" description="Interaction with DNA" evidence="8">
    <location>
        <position position="178"/>
    </location>
</feature>
<dbReference type="Proteomes" id="UP000242502">
    <property type="component" value="Unassembled WGS sequence"/>
</dbReference>
<dbReference type="InterPro" id="IPR013497">
    <property type="entry name" value="Topo_IA_cen"/>
</dbReference>
<dbReference type="PANTHER" id="PTHR11390:SF21">
    <property type="entry name" value="DNA TOPOISOMERASE 3-ALPHA"/>
    <property type="match status" value="1"/>
</dbReference>
<keyword evidence="4 8" id="KW-0460">Magnesium</keyword>
<dbReference type="AlphaFoldDB" id="A0A1D2QPJ3"/>
<dbReference type="GO" id="GO:0003917">
    <property type="term" value="F:DNA topoisomerase type I (single strand cut, ATP-independent) activity"/>
    <property type="evidence" value="ECO:0007669"/>
    <property type="project" value="UniProtKB-UniRule"/>
</dbReference>
<dbReference type="GO" id="GO:0006265">
    <property type="term" value="P:DNA topological change"/>
    <property type="evidence" value="ECO:0007669"/>
    <property type="project" value="UniProtKB-UniRule"/>
</dbReference>
<evidence type="ECO:0000313" key="11">
    <source>
        <dbReference type="EMBL" id="ODS23506.1"/>
    </source>
</evidence>
<dbReference type="Gene3D" id="1.10.290.10">
    <property type="entry name" value="Topoisomerase I, domain 4"/>
    <property type="match status" value="1"/>
</dbReference>
<evidence type="ECO:0000256" key="1">
    <source>
        <dbReference type="ARBA" id="ARBA00000213"/>
    </source>
</evidence>
<dbReference type="InterPro" id="IPR006171">
    <property type="entry name" value="TOPRIM_dom"/>
</dbReference>
<feature type="binding site" evidence="8">
    <location>
        <position position="103"/>
    </location>
    <ligand>
        <name>Mg(2+)</name>
        <dbReference type="ChEBI" id="CHEBI:18420"/>
        <label>1</label>
        <note>catalytic</note>
    </ligand>
</feature>
<dbReference type="FunFam" id="3.40.50.140:FF:000004">
    <property type="entry name" value="DNA topoisomerase 3"/>
    <property type="match status" value="1"/>
</dbReference>
<dbReference type="SMART" id="SM00437">
    <property type="entry name" value="TOP1Ac"/>
    <property type="match status" value="1"/>
</dbReference>
<name>A0A1D2QPJ3_9GAMM</name>
<organism evidence="11 12">
    <name type="scientific">Candidatus Endobugula sertula</name>
    <name type="common">Bugula neritina bacterial symbiont</name>
    <dbReference type="NCBI Taxonomy" id="62101"/>
    <lineage>
        <taxon>Bacteria</taxon>
        <taxon>Pseudomonadati</taxon>
        <taxon>Pseudomonadota</taxon>
        <taxon>Gammaproteobacteria</taxon>
        <taxon>Cellvibrionales</taxon>
        <taxon>Cellvibrionaceae</taxon>
        <taxon>Candidatus Endobugula</taxon>
    </lineage>
</organism>
<dbReference type="CDD" id="cd00186">
    <property type="entry name" value="TOP1Ac"/>
    <property type="match status" value="1"/>
</dbReference>
<dbReference type="InterPro" id="IPR005738">
    <property type="entry name" value="TopoIII"/>
</dbReference>
<comment type="catalytic activity">
    <reaction evidence="1 8">
        <text>ATP-independent breakage of single-stranded DNA, followed by passage and rejoining.</text>
        <dbReference type="EC" id="5.6.2.1"/>
    </reaction>
</comment>
<gene>
    <name evidence="8" type="primary">topB</name>
    <name evidence="11" type="ORF">AB835_08715</name>
</gene>
<feature type="site" description="Interaction with DNA" evidence="8">
    <location>
        <position position="330"/>
    </location>
</feature>
<dbReference type="GO" id="GO:0006281">
    <property type="term" value="P:DNA repair"/>
    <property type="evidence" value="ECO:0007669"/>
    <property type="project" value="TreeGrafter"/>
</dbReference>
<evidence type="ECO:0000256" key="8">
    <source>
        <dbReference type="HAMAP-Rule" id="MF_00953"/>
    </source>
</evidence>
<evidence type="ECO:0000259" key="9">
    <source>
        <dbReference type="PROSITE" id="PS50880"/>
    </source>
</evidence>
<dbReference type="Pfam" id="PF01751">
    <property type="entry name" value="Toprim"/>
    <property type="match status" value="1"/>
</dbReference>
<feature type="region of interest" description="Interaction with DNA" evidence="8">
    <location>
        <begin position="194"/>
        <end position="199"/>
    </location>
</feature>
<dbReference type="InterPro" id="IPR023405">
    <property type="entry name" value="Topo_IA_core_domain"/>
</dbReference>
<dbReference type="SMART" id="SM00436">
    <property type="entry name" value="TOP1Bc"/>
    <property type="match status" value="1"/>
</dbReference>
<dbReference type="InterPro" id="IPR003602">
    <property type="entry name" value="Topo_IA_DNA-bd_dom"/>
</dbReference>
<dbReference type="STRING" id="62101.AB835_08715"/>
<comment type="caution">
    <text evidence="11">The sequence shown here is derived from an EMBL/GenBank/DDBJ whole genome shotgun (WGS) entry which is preliminary data.</text>
</comment>
<sequence length="663" mass="74716">MRLYIAEKPSLARAIADVLPKPHKICDGCIYVGNGDCVSWCIGHLLEQVEPDVYDPAYKQWRFEHLPIIPQQWRLQPKKAAKKQLSILRKLVKGATELVHAGDPDREGQLLVDQLVEFLGVTGQRRKRIQRCLVNDLNPPAVQRALNEMRSNKDFVPLSISALARSRADWLYGINMTRAFTLHGRKVGYDGVLSVGRVQTPVLGLVVHRDRDINCFEPKPFYQVIAHIRTVENELFKAKWLPSDACQPYQDEDGRVLSLGLAKKVVASISGKPALVTSAARFNKKQTPPLPYNLSALQIDAAKHYGLSAQQVLDSCQTLYERHKLLTYPRSDSRYLPTQHFLHAPPVLTAIASNSSALQAAVNEADPQRRSKAWNDNKVDAHHAIIPTEKTGDLTCLTQTEQRLYHLVSRQYIAQFYPHHEFQDSEIHLEIAGGHFVAKSRESQLPGWKSLFEQQTAKNHKSTDSNAQSEAALNTHLPTVKKGEELHCYQGELLEKQTSPPKPFNDASLLAAMTGIGRYVDDKSLRAILKETDGLGTEATRAGIIELLFKRGFLVRTGKQIRASDAGKALIDSLPPMATQPDMTARWEMELNAISRREANYLDFMQPLEVLLKNLITQSKNESMQNLMGLKSHSGYVKKRTVRKTKTNNKALSRKKRVYKQKM</sequence>
<accession>A0A1D2QPJ3</accession>
<dbReference type="Gene3D" id="2.70.20.10">
    <property type="entry name" value="Topoisomerase I, domain 3"/>
    <property type="match status" value="1"/>
</dbReference>
<feature type="binding site" evidence="8">
    <location>
        <position position="105"/>
    </location>
    <ligand>
        <name>Mg(2+)</name>
        <dbReference type="ChEBI" id="CHEBI:18420"/>
        <label>2</label>
    </ligand>
</feature>
<dbReference type="InterPro" id="IPR003601">
    <property type="entry name" value="Topo_IA_2"/>
</dbReference>
<keyword evidence="6 8" id="KW-0238">DNA-binding</keyword>
<dbReference type="HAMAP" id="MF_00953">
    <property type="entry name" value="Topoisom_3_prok"/>
    <property type="match status" value="1"/>
</dbReference>
<dbReference type="InterPro" id="IPR013825">
    <property type="entry name" value="Topo_IA_cen_sub2"/>
</dbReference>
<evidence type="ECO:0000256" key="5">
    <source>
        <dbReference type="ARBA" id="ARBA00023029"/>
    </source>
</evidence>
<evidence type="ECO:0000259" key="10">
    <source>
        <dbReference type="PROSITE" id="PS52039"/>
    </source>
</evidence>
<feature type="binding site" evidence="8">
    <location>
        <position position="103"/>
    </location>
    <ligand>
        <name>Mg(2+)</name>
        <dbReference type="ChEBI" id="CHEBI:18420"/>
        <label>2</label>
    </ligand>
</feature>
<dbReference type="Gene3D" id="1.10.460.10">
    <property type="entry name" value="Topoisomerase I, domain 2"/>
    <property type="match status" value="1"/>
</dbReference>
<proteinExistence type="inferred from homology"/>
<dbReference type="InterPro" id="IPR000380">
    <property type="entry name" value="Topo_IA"/>
</dbReference>
<feature type="site" description="Interaction with DNA" evidence="8">
    <location>
        <position position="185"/>
    </location>
</feature>